<dbReference type="InterPro" id="IPR018485">
    <property type="entry name" value="FGGY_C"/>
</dbReference>
<protein>
    <submittedName>
        <fullName evidence="7">Xylulokinase</fullName>
        <ecNumber evidence="7">2.7.1.17</ecNumber>
    </submittedName>
</protein>
<accession>A0ABU0M4U1</accession>
<dbReference type="GO" id="GO:0004856">
    <property type="term" value="F:D-xylulokinase activity"/>
    <property type="evidence" value="ECO:0007669"/>
    <property type="project" value="UniProtKB-EC"/>
</dbReference>
<dbReference type="InterPro" id="IPR050406">
    <property type="entry name" value="FGGY_Carb_Kinase"/>
</dbReference>
<dbReference type="PROSITE" id="PS00445">
    <property type="entry name" value="FGGY_KINASES_2"/>
    <property type="match status" value="1"/>
</dbReference>
<dbReference type="EMBL" id="JAUSWJ010000001">
    <property type="protein sequence ID" value="MDQ0515833.1"/>
    <property type="molecule type" value="Genomic_DNA"/>
</dbReference>
<dbReference type="InterPro" id="IPR018484">
    <property type="entry name" value="FGGY_N"/>
</dbReference>
<dbReference type="Pfam" id="PF00370">
    <property type="entry name" value="FGGY_N"/>
    <property type="match status" value="1"/>
</dbReference>
<dbReference type="PIRSF" id="PIRSF000538">
    <property type="entry name" value="GlpK"/>
    <property type="match status" value="1"/>
</dbReference>
<keyword evidence="3 4" id="KW-0418">Kinase</keyword>
<comment type="similarity">
    <text evidence="1 4">Belongs to the FGGY kinase family.</text>
</comment>
<dbReference type="PANTHER" id="PTHR43095:SF5">
    <property type="entry name" value="XYLULOSE KINASE"/>
    <property type="match status" value="1"/>
</dbReference>
<dbReference type="RefSeq" id="WP_266280405.1">
    <property type="nucleotide sequence ID" value="NZ_JAPKNF010000001.1"/>
</dbReference>
<dbReference type="InterPro" id="IPR043129">
    <property type="entry name" value="ATPase_NBD"/>
</dbReference>
<dbReference type="Gene3D" id="3.30.420.40">
    <property type="match status" value="2"/>
</dbReference>
<proteinExistence type="inferred from homology"/>
<dbReference type="InterPro" id="IPR000577">
    <property type="entry name" value="Carb_kinase_FGGY"/>
</dbReference>
<name>A0ABU0M4U1_9HYPH</name>
<evidence type="ECO:0000313" key="7">
    <source>
        <dbReference type="EMBL" id="MDQ0515833.1"/>
    </source>
</evidence>
<organism evidence="7 8">
    <name type="scientific">Kaistia geumhonensis</name>
    <dbReference type="NCBI Taxonomy" id="410839"/>
    <lineage>
        <taxon>Bacteria</taxon>
        <taxon>Pseudomonadati</taxon>
        <taxon>Pseudomonadota</taxon>
        <taxon>Alphaproteobacteria</taxon>
        <taxon>Hyphomicrobiales</taxon>
        <taxon>Kaistiaceae</taxon>
        <taxon>Kaistia</taxon>
    </lineage>
</organism>
<dbReference type="InterPro" id="IPR018483">
    <property type="entry name" value="Carb_kinase_FGGY_CS"/>
</dbReference>
<reference evidence="7 8" key="1">
    <citation type="submission" date="2023-07" db="EMBL/GenBank/DDBJ databases">
        <title>Genomic Encyclopedia of Type Strains, Phase IV (KMG-IV): sequencing the most valuable type-strain genomes for metagenomic binning, comparative biology and taxonomic classification.</title>
        <authorList>
            <person name="Goeker M."/>
        </authorList>
    </citation>
    <scope>NUCLEOTIDE SEQUENCE [LARGE SCALE GENOMIC DNA]</scope>
    <source>
        <strain evidence="7 8">B1-1</strain>
    </source>
</reference>
<dbReference type="PANTHER" id="PTHR43095">
    <property type="entry name" value="SUGAR KINASE"/>
    <property type="match status" value="1"/>
</dbReference>
<gene>
    <name evidence="7" type="ORF">QO015_001446</name>
</gene>
<evidence type="ECO:0000256" key="4">
    <source>
        <dbReference type="RuleBase" id="RU003733"/>
    </source>
</evidence>
<evidence type="ECO:0000256" key="3">
    <source>
        <dbReference type="ARBA" id="ARBA00022777"/>
    </source>
</evidence>
<evidence type="ECO:0000313" key="8">
    <source>
        <dbReference type="Proteomes" id="UP001223743"/>
    </source>
</evidence>
<feature type="domain" description="Carbohydrate kinase FGGY C-terminal" evidence="6">
    <location>
        <begin position="255"/>
        <end position="443"/>
    </location>
</feature>
<dbReference type="CDD" id="cd07808">
    <property type="entry name" value="ASKHA_NBD_FGGY_EcXK-like"/>
    <property type="match status" value="1"/>
</dbReference>
<dbReference type="SUPFAM" id="SSF53067">
    <property type="entry name" value="Actin-like ATPase domain"/>
    <property type="match status" value="2"/>
</dbReference>
<keyword evidence="8" id="KW-1185">Reference proteome</keyword>
<feature type="domain" description="Carbohydrate kinase FGGY N-terminal" evidence="5">
    <location>
        <begin position="6"/>
        <end position="244"/>
    </location>
</feature>
<evidence type="ECO:0000256" key="2">
    <source>
        <dbReference type="ARBA" id="ARBA00022679"/>
    </source>
</evidence>
<dbReference type="Pfam" id="PF02782">
    <property type="entry name" value="FGGY_C"/>
    <property type="match status" value="1"/>
</dbReference>
<evidence type="ECO:0000259" key="6">
    <source>
        <dbReference type="Pfam" id="PF02782"/>
    </source>
</evidence>
<dbReference type="EC" id="2.7.1.17" evidence="7"/>
<evidence type="ECO:0000259" key="5">
    <source>
        <dbReference type="Pfam" id="PF00370"/>
    </source>
</evidence>
<sequence>MMSAAVLGIDIGTSSVKAVLVDRDARVLATGRAAYPTRQPRDGWSEQEPGDWIASAVAATRAALAGRDEPVEAISLSGHMSAPVLVDGEGRALGPCHTITDRRSAAEAEAIPEGIVAALAASSGNLPATHLILPKLLWWKEHHSEVWARAATILMPKDVVRHFLTGVVGSDPTDSGNTMLFDPVRWDWNRTLAEEAGIDPAKLAPLGRSETIAGPLLPSAAALLGLPAGISVVTGAADMAATLLATGIDLADDVALTIGTSATVIAGLSRVEPALLGAMNINVSLDRGVLYAIGSHFGGGGALNWLASVATGTAEPDPAWFGPVTAEATGVPRGSEGLVFLPYLSGAGSPAFDTEARGAFLGLSMKHGRGHMLSAIVEGVTTDVAESIALLASVGGRKRIVFTGGGSRIPFWTALLADVTGLPVVNSAVADASALGAALIAGVGIGWFDGSFAVARALVAPRAAAVPPADPASGAMLAARFRRARAARRLDLLPEV</sequence>
<comment type="caution">
    <text evidence="7">The sequence shown here is derived from an EMBL/GenBank/DDBJ whole genome shotgun (WGS) entry which is preliminary data.</text>
</comment>
<keyword evidence="2 4" id="KW-0808">Transferase</keyword>
<dbReference type="Proteomes" id="UP001223743">
    <property type="component" value="Unassembled WGS sequence"/>
</dbReference>
<evidence type="ECO:0000256" key="1">
    <source>
        <dbReference type="ARBA" id="ARBA00009156"/>
    </source>
</evidence>